<keyword evidence="10" id="KW-0472">Membrane</keyword>
<keyword evidence="3" id="KW-0378">Hydrolase</keyword>
<dbReference type="SUPFAM" id="SSF56601">
    <property type="entry name" value="beta-lactamase/transpeptidase-like"/>
    <property type="match status" value="1"/>
</dbReference>
<keyword evidence="10" id="KW-1133">Transmembrane helix</keyword>
<dbReference type="Pfam" id="PF00912">
    <property type="entry name" value="Transgly"/>
    <property type="match status" value="1"/>
</dbReference>
<dbReference type="InterPro" id="IPR035437">
    <property type="entry name" value="SNase_OB-fold_sf"/>
</dbReference>
<evidence type="ECO:0000259" key="11">
    <source>
        <dbReference type="SMART" id="SM00318"/>
    </source>
</evidence>
<dbReference type="EC" id="2.4.99.28" evidence="7"/>
<dbReference type="PANTHER" id="PTHR32282">
    <property type="entry name" value="BINDING PROTEIN TRANSPEPTIDASE, PUTATIVE-RELATED"/>
    <property type="match status" value="1"/>
</dbReference>
<keyword evidence="6" id="KW-0511">Multifunctional enzyme</keyword>
<evidence type="ECO:0000256" key="3">
    <source>
        <dbReference type="ARBA" id="ARBA00022670"/>
    </source>
</evidence>
<organism evidence="12 13">
    <name type="scientific">Methylobacterium oryzihabitans</name>
    <dbReference type="NCBI Taxonomy" id="2499852"/>
    <lineage>
        <taxon>Bacteria</taxon>
        <taxon>Pseudomonadati</taxon>
        <taxon>Pseudomonadota</taxon>
        <taxon>Alphaproteobacteria</taxon>
        <taxon>Hyphomicrobiales</taxon>
        <taxon>Methylobacteriaceae</taxon>
        <taxon>Methylobacterium</taxon>
    </lineage>
</organism>
<evidence type="ECO:0000256" key="9">
    <source>
        <dbReference type="SAM" id="MobiDB-lite"/>
    </source>
</evidence>
<comment type="caution">
    <text evidence="12">The sequence shown here is derived from an EMBL/GenBank/DDBJ whole genome shotgun (WGS) entry which is preliminary data.</text>
</comment>
<dbReference type="PANTHER" id="PTHR32282:SF33">
    <property type="entry name" value="PEPTIDOGLYCAN GLYCOSYLTRANSFERASE"/>
    <property type="match status" value="1"/>
</dbReference>
<protein>
    <recommendedName>
        <fullName evidence="7">peptidoglycan glycosyltransferase</fullName>
        <ecNumber evidence="7">2.4.99.28</ecNumber>
    </recommendedName>
</protein>
<dbReference type="OrthoDB" id="9766909at2"/>
<dbReference type="RefSeq" id="WP_127727260.1">
    <property type="nucleotide sequence ID" value="NZ_SACP01000002.1"/>
</dbReference>
<keyword evidence="4" id="KW-0328">Glycosyltransferase</keyword>
<dbReference type="GO" id="GO:0006508">
    <property type="term" value="P:proteolysis"/>
    <property type="evidence" value="ECO:0007669"/>
    <property type="project" value="UniProtKB-KW"/>
</dbReference>
<comment type="catalytic activity">
    <reaction evidence="8">
        <text>[GlcNAc-(1-&gt;4)-Mur2Ac(oyl-L-Ala-gamma-D-Glu-L-Lys-D-Ala-D-Ala)](n)-di-trans,octa-cis-undecaprenyl diphosphate + beta-D-GlcNAc-(1-&gt;4)-Mur2Ac(oyl-L-Ala-gamma-D-Glu-L-Lys-D-Ala-D-Ala)-di-trans,octa-cis-undecaprenyl diphosphate = [GlcNAc-(1-&gt;4)-Mur2Ac(oyl-L-Ala-gamma-D-Glu-L-Lys-D-Ala-D-Ala)](n+1)-di-trans,octa-cis-undecaprenyl diphosphate + di-trans,octa-cis-undecaprenyl diphosphate + H(+)</text>
        <dbReference type="Rhea" id="RHEA:23708"/>
        <dbReference type="Rhea" id="RHEA-COMP:9602"/>
        <dbReference type="Rhea" id="RHEA-COMP:9603"/>
        <dbReference type="ChEBI" id="CHEBI:15378"/>
        <dbReference type="ChEBI" id="CHEBI:58405"/>
        <dbReference type="ChEBI" id="CHEBI:60033"/>
        <dbReference type="ChEBI" id="CHEBI:78435"/>
        <dbReference type="EC" id="2.4.99.28"/>
    </reaction>
</comment>
<evidence type="ECO:0000256" key="10">
    <source>
        <dbReference type="SAM" id="Phobius"/>
    </source>
</evidence>
<dbReference type="AlphaFoldDB" id="A0A437PFH8"/>
<dbReference type="GO" id="GO:0030288">
    <property type="term" value="C:outer membrane-bounded periplasmic space"/>
    <property type="evidence" value="ECO:0007669"/>
    <property type="project" value="TreeGrafter"/>
</dbReference>
<evidence type="ECO:0000256" key="1">
    <source>
        <dbReference type="ARBA" id="ARBA00004752"/>
    </source>
</evidence>
<evidence type="ECO:0000313" key="13">
    <source>
        <dbReference type="Proteomes" id="UP000286997"/>
    </source>
</evidence>
<dbReference type="InterPro" id="IPR012338">
    <property type="entry name" value="Beta-lactam/transpept-like"/>
</dbReference>
<dbReference type="EMBL" id="SACP01000002">
    <property type="protein sequence ID" value="RVU21041.1"/>
    <property type="molecule type" value="Genomic_DNA"/>
</dbReference>
<evidence type="ECO:0000256" key="4">
    <source>
        <dbReference type="ARBA" id="ARBA00022676"/>
    </source>
</evidence>
<keyword evidence="13" id="KW-1185">Reference proteome</keyword>
<dbReference type="InterPro" id="IPR050396">
    <property type="entry name" value="Glycosyltr_51/Transpeptidase"/>
</dbReference>
<dbReference type="InterPro" id="IPR001264">
    <property type="entry name" value="Glyco_trans_51"/>
</dbReference>
<feature type="transmembrane region" description="Helical" evidence="10">
    <location>
        <begin position="102"/>
        <end position="123"/>
    </location>
</feature>
<keyword evidence="3" id="KW-0645">Protease</keyword>
<keyword evidence="5 12" id="KW-0808">Transferase</keyword>
<dbReference type="SUPFAM" id="SSF53955">
    <property type="entry name" value="Lysozyme-like"/>
    <property type="match status" value="1"/>
</dbReference>
<dbReference type="SUPFAM" id="SSF50199">
    <property type="entry name" value="Staphylococcal nuclease"/>
    <property type="match status" value="1"/>
</dbReference>
<reference evidence="12 13" key="1">
    <citation type="submission" date="2019-01" db="EMBL/GenBank/DDBJ databases">
        <authorList>
            <person name="Chen W.-M."/>
        </authorList>
    </citation>
    <scope>NUCLEOTIDE SEQUENCE [LARGE SCALE GENOMIC DNA]</scope>
    <source>
        <strain evidence="12 13">TER-1</strain>
    </source>
</reference>
<dbReference type="Gene3D" id="1.10.3810.10">
    <property type="entry name" value="Biosynthetic peptidoglycan transglycosylase-like"/>
    <property type="match status" value="1"/>
</dbReference>
<dbReference type="InterPro" id="IPR023346">
    <property type="entry name" value="Lysozyme-like_dom_sf"/>
</dbReference>
<gene>
    <name evidence="12" type="ORF">EOE48_02795</name>
</gene>
<comment type="pathway">
    <text evidence="1">Cell wall biogenesis; peptidoglycan biosynthesis.</text>
</comment>
<evidence type="ECO:0000256" key="6">
    <source>
        <dbReference type="ARBA" id="ARBA00023268"/>
    </source>
</evidence>
<accession>A0A437PFH8</accession>
<evidence type="ECO:0000256" key="2">
    <source>
        <dbReference type="ARBA" id="ARBA00022645"/>
    </source>
</evidence>
<dbReference type="GO" id="GO:0009252">
    <property type="term" value="P:peptidoglycan biosynthetic process"/>
    <property type="evidence" value="ECO:0007669"/>
    <property type="project" value="TreeGrafter"/>
</dbReference>
<dbReference type="GO" id="GO:0004180">
    <property type="term" value="F:carboxypeptidase activity"/>
    <property type="evidence" value="ECO:0007669"/>
    <property type="project" value="UniProtKB-KW"/>
</dbReference>
<keyword evidence="2" id="KW-0121">Carboxypeptidase</keyword>
<proteinExistence type="predicted"/>
<name>A0A437PFH8_9HYPH</name>
<feature type="region of interest" description="Disordered" evidence="9">
    <location>
        <begin position="1"/>
        <end position="39"/>
    </location>
</feature>
<evidence type="ECO:0000313" key="12">
    <source>
        <dbReference type="EMBL" id="RVU21041.1"/>
    </source>
</evidence>
<evidence type="ECO:0000256" key="7">
    <source>
        <dbReference type="ARBA" id="ARBA00044770"/>
    </source>
</evidence>
<feature type="domain" description="TNase-like" evidence="11">
    <location>
        <begin position="573"/>
        <end position="676"/>
    </location>
</feature>
<dbReference type="SMART" id="SM00318">
    <property type="entry name" value="SNc"/>
    <property type="match status" value="1"/>
</dbReference>
<dbReference type="Proteomes" id="UP000286997">
    <property type="component" value="Unassembled WGS sequence"/>
</dbReference>
<dbReference type="InterPro" id="IPR036950">
    <property type="entry name" value="PBP_transglycosylase"/>
</dbReference>
<dbReference type="InterPro" id="IPR016071">
    <property type="entry name" value="Staphylococal_nuclease_OB-fold"/>
</dbReference>
<sequence length="676" mass="69764">MTAETPPTPTGRDWLDLSRPADPVRPEPAPSPGPGWGTRLRQGAARVGGEARTRLSAGVAGHLVPPLRAAGRHPGLKRVAGGIAVGSDRTAALLARVRWGRVAAALALVVALPVLALLGWAAATLPPLSGPKTAETALTVQAQDGETVATRRTGAGRPLAADAIAPAMRQAMVAAQDPHAFEPTRLDGYGIVSVIRGAFRDELDPAPRAGSVRLTQALVRDDILGGARGLVPSLQEAMLVLWLEARESRDAILTRALNAARFGPDLTGIDAAARGVFGKEAGALSLAESAALAGLSVAPATLRPDRDGAEMQARARRVLDTLVMTGTVSRAQADEALRALPGLAVADASAATRSGLPDLVAAAARERAGGARDLVVRTSLDRGLQAAAEGAVARRLETGARRAAALLALAPDGAVLAAAGGAPLAGPAALAAGEASLRRIERDGRPVYDRIRAAPLPEGEQRAAMLALLPALARQPATAGARDGFTLGSLDGMLVGTWFSAEDDRTPEAGADDAPDALWRDFAAQVQASQPQAAKAPAQAQAPAGRMRPMPASAEVRAPWQNPEIKTASTTPRALRGVPKVVDTGRLRLDGQSVRLAGVEGQGGRPAREFRQYLRKREVECTPAGEPETYRCRAGVQDLSEVVLFNGAARAAANAPPDLAAAEANAKSRGAGIWQN</sequence>
<keyword evidence="10" id="KW-0812">Transmembrane</keyword>
<dbReference type="GO" id="GO:0008955">
    <property type="term" value="F:peptidoglycan glycosyltransferase activity"/>
    <property type="evidence" value="ECO:0007669"/>
    <property type="project" value="UniProtKB-EC"/>
</dbReference>
<evidence type="ECO:0000256" key="5">
    <source>
        <dbReference type="ARBA" id="ARBA00022679"/>
    </source>
</evidence>
<evidence type="ECO:0000256" key="8">
    <source>
        <dbReference type="ARBA" id="ARBA00049902"/>
    </source>
</evidence>